<proteinExistence type="inferred from homology"/>
<dbReference type="InterPro" id="IPR036388">
    <property type="entry name" value="WH-like_DNA-bd_sf"/>
</dbReference>
<dbReference type="SUPFAM" id="SSF88946">
    <property type="entry name" value="Sigma2 domain of RNA polymerase sigma factors"/>
    <property type="match status" value="1"/>
</dbReference>
<dbReference type="GO" id="GO:0016987">
    <property type="term" value="F:sigma factor activity"/>
    <property type="evidence" value="ECO:0007669"/>
    <property type="project" value="UniProtKB-KW"/>
</dbReference>
<dbReference type="RefSeq" id="WP_106481499.1">
    <property type="nucleotide sequence ID" value="NZ_CP032819.1"/>
</dbReference>
<dbReference type="AlphaFoldDB" id="A0A3S9VX48"/>
<dbReference type="OrthoDB" id="670026at2"/>
<dbReference type="GO" id="GO:0006352">
    <property type="term" value="P:DNA-templated transcription initiation"/>
    <property type="evidence" value="ECO:0007669"/>
    <property type="project" value="InterPro"/>
</dbReference>
<dbReference type="InterPro" id="IPR007627">
    <property type="entry name" value="RNA_pol_sigma70_r2"/>
</dbReference>
<evidence type="ECO:0000313" key="8">
    <source>
        <dbReference type="Proteomes" id="UP000270673"/>
    </source>
</evidence>
<dbReference type="InterPro" id="IPR013324">
    <property type="entry name" value="RNA_pol_sigma_r3/r4-like"/>
</dbReference>
<dbReference type="Gene3D" id="1.10.1740.10">
    <property type="match status" value="1"/>
</dbReference>
<dbReference type="InterPro" id="IPR013325">
    <property type="entry name" value="RNA_pol_sigma_r2"/>
</dbReference>
<keyword evidence="3" id="KW-0731">Sigma factor</keyword>
<feature type="domain" description="RNA polymerase sigma-70 region 2" evidence="5">
    <location>
        <begin position="20"/>
        <end position="85"/>
    </location>
</feature>
<evidence type="ECO:0000259" key="6">
    <source>
        <dbReference type="Pfam" id="PF08281"/>
    </source>
</evidence>
<accession>A0A3S9VX48</accession>
<dbReference type="PANTHER" id="PTHR43133:SF46">
    <property type="entry name" value="RNA POLYMERASE SIGMA-70 FACTOR ECF SUBFAMILY"/>
    <property type="match status" value="1"/>
</dbReference>
<dbReference type="Gene3D" id="1.10.10.10">
    <property type="entry name" value="Winged helix-like DNA-binding domain superfamily/Winged helix DNA-binding domain"/>
    <property type="match status" value="1"/>
</dbReference>
<organism evidence="7 8">
    <name type="scientific">Butyricimonas faecalis</name>
    <dbReference type="NCBI Taxonomy" id="2093856"/>
    <lineage>
        <taxon>Bacteria</taxon>
        <taxon>Pseudomonadati</taxon>
        <taxon>Bacteroidota</taxon>
        <taxon>Bacteroidia</taxon>
        <taxon>Bacteroidales</taxon>
        <taxon>Odoribacteraceae</taxon>
        <taxon>Butyricimonas</taxon>
    </lineage>
</organism>
<dbReference type="KEGG" id="buy:D8S85_17120"/>
<dbReference type="SUPFAM" id="SSF88659">
    <property type="entry name" value="Sigma3 and sigma4 domains of RNA polymerase sigma factors"/>
    <property type="match status" value="1"/>
</dbReference>
<comment type="similarity">
    <text evidence="1">Belongs to the sigma-70 factor family. ECF subfamily.</text>
</comment>
<sequence length="186" mass="22238">MKTDYLKGLNNKEKNSWKSFYEEFYVAICSYINKFVKEESDAEDIAQETFINIWNLSHRFKNMQELTWYLYKAAYTNALYYLRTKNLHRELLAKYQVEEVEMPEEHFAITIQEELTRQLHLYINELPQEAQKILRLSLEGCSGNEIAEKLGISIHTVKFQKNRSLKVLRKKLQRPSYLLLLYSVLP</sequence>
<dbReference type="InterPro" id="IPR013249">
    <property type="entry name" value="RNA_pol_sigma70_r4_t2"/>
</dbReference>
<dbReference type="Pfam" id="PF04542">
    <property type="entry name" value="Sigma70_r2"/>
    <property type="match status" value="1"/>
</dbReference>
<evidence type="ECO:0000313" key="7">
    <source>
        <dbReference type="EMBL" id="AZS31103.1"/>
    </source>
</evidence>
<dbReference type="PANTHER" id="PTHR43133">
    <property type="entry name" value="RNA POLYMERASE ECF-TYPE SIGMA FACTO"/>
    <property type="match status" value="1"/>
</dbReference>
<dbReference type="EMBL" id="CP032819">
    <property type="protein sequence ID" value="AZS31103.1"/>
    <property type="molecule type" value="Genomic_DNA"/>
</dbReference>
<dbReference type="GO" id="GO:0003677">
    <property type="term" value="F:DNA binding"/>
    <property type="evidence" value="ECO:0007669"/>
    <property type="project" value="InterPro"/>
</dbReference>
<evidence type="ECO:0000256" key="1">
    <source>
        <dbReference type="ARBA" id="ARBA00010641"/>
    </source>
</evidence>
<dbReference type="Pfam" id="PF08281">
    <property type="entry name" value="Sigma70_r4_2"/>
    <property type="match status" value="1"/>
</dbReference>
<dbReference type="InterPro" id="IPR014284">
    <property type="entry name" value="RNA_pol_sigma-70_dom"/>
</dbReference>
<dbReference type="InterPro" id="IPR039425">
    <property type="entry name" value="RNA_pol_sigma-70-like"/>
</dbReference>
<name>A0A3S9VX48_9BACT</name>
<protein>
    <submittedName>
        <fullName evidence="7">Sigma-70 family RNA polymerase sigma factor</fullName>
    </submittedName>
</protein>
<keyword evidence="2" id="KW-0805">Transcription regulation</keyword>
<evidence type="ECO:0000256" key="2">
    <source>
        <dbReference type="ARBA" id="ARBA00023015"/>
    </source>
</evidence>
<keyword evidence="8" id="KW-1185">Reference proteome</keyword>
<evidence type="ECO:0000256" key="3">
    <source>
        <dbReference type="ARBA" id="ARBA00023082"/>
    </source>
</evidence>
<evidence type="ECO:0000259" key="5">
    <source>
        <dbReference type="Pfam" id="PF04542"/>
    </source>
</evidence>
<evidence type="ECO:0000256" key="4">
    <source>
        <dbReference type="ARBA" id="ARBA00023163"/>
    </source>
</evidence>
<gene>
    <name evidence="7" type="ORF">D8S85_17120</name>
</gene>
<feature type="domain" description="RNA polymerase sigma factor 70 region 4 type 2" evidence="6">
    <location>
        <begin position="117"/>
        <end position="166"/>
    </location>
</feature>
<reference evidence="7 8" key="1">
    <citation type="submission" date="2018-10" db="EMBL/GenBank/DDBJ databases">
        <title>Butyricimonas faecalis sp. nov., isolated from human faeces and emended description of the genus Butyricimonas.</title>
        <authorList>
            <person name="Le Roy T."/>
            <person name="Van der Smissen P."/>
            <person name="Paquot A."/>
            <person name="Delzenne N."/>
            <person name="Muccioli G."/>
            <person name="Collet J.-F."/>
            <person name="Cani P.D."/>
        </authorList>
    </citation>
    <scope>NUCLEOTIDE SEQUENCE [LARGE SCALE GENOMIC DNA]</scope>
    <source>
        <strain evidence="7 8">H184</strain>
    </source>
</reference>
<keyword evidence="4" id="KW-0804">Transcription</keyword>
<dbReference type="Proteomes" id="UP000270673">
    <property type="component" value="Chromosome"/>
</dbReference>
<dbReference type="NCBIfam" id="TIGR02937">
    <property type="entry name" value="sigma70-ECF"/>
    <property type="match status" value="1"/>
</dbReference>